<dbReference type="GO" id="GO:0007186">
    <property type="term" value="P:G protein-coupled receptor signaling pathway"/>
    <property type="evidence" value="ECO:0007669"/>
    <property type="project" value="TreeGrafter"/>
</dbReference>
<dbReference type="EMBL" id="KB933081">
    <property type="protein sequence ID" value="EOO00502.1"/>
    <property type="molecule type" value="Genomic_DNA"/>
</dbReference>
<keyword evidence="3" id="KW-0143">Chaperone</keyword>
<dbReference type="AlphaFoldDB" id="R8BMF1"/>
<dbReference type="GO" id="GO:0005737">
    <property type="term" value="C:cytoplasm"/>
    <property type="evidence" value="ECO:0007669"/>
    <property type="project" value="TreeGrafter"/>
</dbReference>
<gene>
    <name evidence="4" type="ORF">UCRPA7_4016</name>
</gene>
<dbReference type="eggNOG" id="KOG4464">
    <property type="taxonomic scope" value="Eukaryota"/>
</dbReference>
<dbReference type="PANTHER" id="PTHR12425:SF5">
    <property type="entry name" value="SYNEMBRYN"/>
    <property type="match status" value="1"/>
</dbReference>
<dbReference type="HOGENOM" id="CLU_015532_0_0_1"/>
<dbReference type="GeneID" id="19324424"/>
<keyword evidence="5" id="KW-1185">Reference proteome</keyword>
<comment type="similarity">
    <text evidence="1">Belongs to the synembryn family.</text>
</comment>
<accession>R8BMF1</accession>
<dbReference type="GO" id="GO:0001965">
    <property type="term" value="F:G-protein alpha-subunit binding"/>
    <property type="evidence" value="ECO:0007669"/>
    <property type="project" value="TreeGrafter"/>
</dbReference>
<evidence type="ECO:0000313" key="5">
    <source>
        <dbReference type="Proteomes" id="UP000014074"/>
    </source>
</evidence>
<dbReference type="Proteomes" id="UP000014074">
    <property type="component" value="Unassembled WGS sequence"/>
</dbReference>
<reference evidence="5" key="1">
    <citation type="journal article" date="2013" name="Genome Announc.">
        <title>Draft genome sequence of the ascomycete Phaeoacremonium aleophilum strain UCR-PA7, a causal agent of the esca disease complex in grapevines.</title>
        <authorList>
            <person name="Blanco-Ulate B."/>
            <person name="Rolshausen P."/>
            <person name="Cantu D."/>
        </authorList>
    </citation>
    <scope>NUCLEOTIDE SEQUENCE [LARGE SCALE GENOMIC DNA]</scope>
    <source>
        <strain evidence="5">UCR-PA7</strain>
    </source>
</reference>
<keyword evidence="2" id="KW-0344">Guanine-nucleotide releasing factor</keyword>
<dbReference type="Pfam" id="PF10165">
    <property type="entry name" value="Ric8"/>
    <property type="match status" value="1"/>
</dbReference>
<protein>
    <submittedName>
        <fullName evidence="4">Putative guanine nucleotide exchange factor synembryn protein</fullName>
    </submittedName>
</protein>
<sequence>MTSRNALRVLANAMLLKPSTRQTFVEMGYESKLCDVMKRDSFDDEFLVSRILFLTTYETNIKLEPIIEQYHLAEIMTERLAKHVAVVQGQSTKAGKAKADPMEDMALAEILRLLFNVTHFCSEKVTAFTQTIPHILVLLLKRDLPTTKPLDPPFGSLVNTLINLDLSSENVQSSFYPENDPNAIATKLIELLDLSLKQYKDNDLEQTVTPLVGVIRTVHENGPHDVRQFIRNRLLPTEEDRNEVLGHSETLASRLLRNTTNPLTPQLRELISHLLYEMSDKDPSKFVEHVGYGFASGFLFQNNIPVPESASGGSVDETKKAFNPITGQFLDREKFADVPEMTDEEKEREAERLFVLFERLKKTGIIDVENPVTKAYQEGRIQELDDDENVVEDLD</sequence>
<name>R8BMF1_PHAM7</name>
<dbReference type="KEGG" id="tmn:UCRPA7_4016"/>
<organism evidence="4 5">
    <name type="scientific">Phaeoacremonium minimum (strain UCR-PA7)</name>
    <name type="common">Esca disease fungus</name>
    <name type="synonym">Togninia minima</name>
    <dbReference type="NCBI Taxonomy" id="1286976"/>
    <lineage>
        <taxon>Eukaryota</taxon>
        <taxon>Fungi</taxon>
        <taxon>Dikarya</taxon>
        <taxon>Ascomycota</taxon>
        <taxon>Pezizomycotina</taxon>
        <taxon>Sordariomycetes</taxon>
        <taxon>Sordariomycetidae</taxon>
        <taxon>Togniniales</taxon>
        <taxon>Togniniaceae</taxon>
        <taxon>Phaeoacremonium</taxon>
    </lineage>
</organism>
<dbReference type="PANTHER" id="PTHR12425">
    <property type="entry name" value="SYNEMBRYN"/>
    <property type="match status" value="1"/>
</dbReference>
<evidence type="ECO:0000256" key="1">
    <source>
        <dbReference type="ARBA" id="ARBA00009049"/>
    </source>
</evidence>
<evidence type="ECO:0000313" key="4">
    <source>
        <dbReference type="EMBL" id="EOO00502.1"/>
    </source>
</evidence>
<dbReference type="InterPro" id="IPR019318">
    <property type="entry name" value="Gua_nucleotide_exch_fac_Ric8"/>
</dbReference>
<evidence type="ECO:0000256" key="2">
    <source>
        <dbReference type="ARBA" id="ARBA00022658"/>
    </source>
</evidence>
<dbReference type="RefSeq" id="XP_007914771.1">
    <property type="nucleotide sequence ID" value="XM_007916580.1"/>
</dbReference>
<evidence type="ECO:0000256" key="3">
    <source>
        <dbReference type="ARBA" id="ARBA00023186"/>
    </source>
</evidence>
<dbReference type="OrthoDB" id="5585685at2759"/>
<proteinExistence type="inferred from homology"/>
<dbReference type="GO" id="GO:0005085">
    <property type="term" value="F:guanyl-nucleotide exchange factor activity"/>
    <property type="evidence" value="ECO:0007669"/>
    <property type="project" value="UniProtKB-KW"/>
</dbReference>